<dbReference type="Gene3D" id="3.10.290.30">
    <property type="entry name" value="MM3350-like"/>
    <property type="match status" value="1"/>
</dbReference>
<reference evidence="2 3" key="1">
    <citation type="submission" date="2019-06" db="EMBL/GenBank/DDBJ databases">
        <title>Echinicola alkalisoli sp. nov. isolated from saline soil.</title>
        <authorList>
            <person name="Sun J.-Q."/>
            <person name="Xu L."/>
        </authorList>
    </citation>
    <scope>NUCLEOTIDE SEQUENCE [LARGE SCALE GENOMIC DNA]</scope>
    <source>
        <strain evidence="2 3">LN3S3</strain>
    </source>
</reference>
<dbReference type="PANTHER" id="PTHR41878:SF1">
    <property type="entry name" value="TNPR PROTEIN"/>
    <property type="match status" value="1"/>
</dbReference>
<organism evidence="2 3">
    <name type="scientific">Echinicola soli</name>
    <dbReference type="NCBI Taxonomy" id="2591634"/>
    <lineage>
        <taxon>Bacteria</taxon>
        <taxon>Pseudomonadati</taxon>
        <taxon>Bacteroidota</taxon>
        <taxon>Cytophagia</taxon>
        <taxon>Cytophagales</taxon>
        <taxon>Cyclobacteriaceae</taxon>
        <taxon>Echinicola</taxon>
    </lineage>
</organism>
<evidence type="ECO:0000313" key="3">
    <source>
        <dbReference type="Proteomes" id="UP000316614"/>
    </source>
</evidence>
<evidence type="ECO:0000259" key="1">
    <source>
        <dbReference type="Pfam" id="PF07929"/>
    </source>
</evidence>
<proteinExistence type="predicted"/>
<sequence>MPCSVERTLLVPANINMMQLHYIVQIAMDWENIHLAQFMDREERPGINASLVPEYDLEYGHFNETPLNEVHLLPDFLVDRLAKSFFYLYDFGDLWLHTVKFKKLTKNDRKVF</sequence>
<accession>A0A514CFX5</accession>
<dbReference type="KEGG" id="echi:FKX85_06550"/>
<dbReference type="Pfam" id="PF07929">
    <property type="entry name" value="PRiA4_ORF3"/>
    <property type="match status" value="1"/>
</dbReference>
<dbReference type="AlphaFoldDB" id="A0A514CFX5"/>
<dbReference type="InterPro" id="IPR012912">
    <property type="entry name" value="Plasmid_pRiA4b_Orf3-like"/>
</dbReference>
<dbReference type="EMBL" id="CP041253">
    <property type="protein sequence ID" value="QDH78712.1"/>
    <property type="molecule type" value="Genomic_DNA"/>
</dbReference>
<keyword evidence="3" id="KW-1185">Reference proteome</keyword>
<feature type="domain" description="Plasmid pRiA4b Orf3-like" evidence="1">
    <location>
        <begin position="4"/>
        <end position="110"/>
    </location>
</feature>
<dbReference type="InterPro" id="IPR024047">
    <property type="entry name" value="MM3350-like_sf"/>
</dbReference>
<dbReference type="PANTHER" id="PTHR41878">
    <property type="entry name" value="LEXA REPRESSOR-RELATED"/>
    <property type="match status" value="1"/>
</dbReference>
<protein>
    <submittedName>
        <fullName evidence="2">Plasmid pRiA4b ORF-3 family protein</fullName>
    </submittedName>
</protein>
<dbReference type="Proteomes" id="UP000316614">
    <property type="component" value="Chromosome"/>
</dbReference>
<evidence type="ECO:0000313" key="2">
    <source>
        <dbReference type="EMBL" id="QDH78712.1"/>
    </source>
</evidence>
<dbReference type="OrthoDB" id="9801392at2"/>
<name>A0A514CFX5_9BACT</name>
<gene>
    <name evidence="2" type="ORF">FKX85_06550</name>
</gene>
<dbReference type="SUPFAM" id="SSF159941">
    <property type="entry name" value="MM3350-like"/>
    <property type="match status" value="1"/>
</dbReference>